<sequence>MDGSGSVPHVSCLGSDSTLDVPCWSGSWAEFEDVSTSFPNEDFPVDVGVGDLESPIFARHFYDEPEDVTRHVNGDSVAFGSQSAFGDDHCKDFFQDSWQNSLSLDPIGALSREDTHGEARLPRTSVRFLADDVPPTVPKTSFFKLLPTTLHVTNTSALDLANAMIAICTSRGWSVVKVNHAKFTIKVQVWEHGLTCTMKVRMYERDGCVVEFSRRSGDGLAFAAAFAGARAVAETCVV</sequence>
<organism evidence="1">
    <name type="scientific">Noctiluca scintillans</name>
    <name type="common">Sea sparkle</name>
    <name type="synonym">Red tide dinoflagellate</name>
    <dbReference type="NCBI Taxonomy" id="2966"/>
    <lineage>
        <taxon>Eukaryota</taxon>
        <taxon>Sar</taxon>
        <taxon>Alveolata</taxon>
        <taxon>Dinophyceae</taxon>
        <taxon>Noctilucales</taxon>
        <taxon>Noctilucaceae</taxon>
        <taxon>Noctiluca</taxon>
    </lineage>
</organism>
<reference evidence="1" key="1">
    <citation type="submission" date="2021-01" db="EMBL/GenBank/DDBJ databases">
        <authorList>
            <person name="Corre E."/>
            <person name="Pelletier E."/>
            <person name="Niang G."/>
            <person name="Scheremetjew M."/>
            <person name="Finn R."/>
            <person name="Kale V."/>
            <person name="Holt S."/>
            <person name="Cochrane G."/>
            <person name="Meng A."/>
            <person name="Brown T."/>
            <person name="Cohen L."/>
        </authorList>
    </citation>
    <scope>NUCLEOTIDE SEQUENCE</scope>
</reference>
<gene>
    <name evidence="1" type="ORF">NSCI0253_LOCUS40231</name>
</gene>
<protein>
    <submittedName>
        <fullName evidence="1">Uncharacterized protein</fullName>
    </submittedName>
</protein>
<evidence type="ECO:0000313" key="1">
    <source>
        <dbReference type="EMBL" id="CAD8865876.1"/>
    </source>
</evidence>
<name>A0A7S1FH90_NOCSC</name>
<dbReference type="EMBL" id="HBFQ01056739">
    <property type="protein sequence ID" value="CAD8865876.1"/>
    <property type="molecule type" value="Transcribed_RNA"/>
</dbReference>
<dbReference type="AlphaFoldDB" id="A0A7S1FH90"/>
<accession>A0A7S1FH90</accession>
<proteinExistence type="predicted"/>